<name>A0A163C063_9FLAO</name>
<dbReference type="GO" id="GO:0020037">
    <property type="term" value="F:heme binding"/>
    <property type="evidence" value="ECO:0007669"/>
    <property type="project" value="InterPro"/>
</dbReference>
<proteinExistence type="predicted"/>
<keyword evidence="2" id="KW-1185">Reference proteome</keyword>
<reference evidence="1 2" key="1">
    <citation type="submission" date="2016-01" db="EMBL/GenBank/DDBJ databases">
        <title>The draft genome sequence of Aquimarina sp. RZW4-3-2.</title>
        <authorList>
            <person name="Wang Y."/>
        </authorList>
    </citation>
    <scope>NUCLEOTIDE SEQUENCE [LARGE SCALE GENOMIC DNA]</scope>
    <source>
        <strain evidence="1 2">RZW4-3-2</strain>
    </source>
</reference>
<dbReference type="GO" id="GO:0009055">
    <property type="term" value="F:electron transfer activity"/>
    <property type="evidence" value="ECO:0007669"/>
    <property type="project" value="InterPro"/>
</dbReference>
<dbReference type="RefSeq" id="WP_066308792.1">
    <property type="nucleotide sequence ID" value="NZ_LQRT01000002.1"/>
</dbReference>
<dbReference type="Proteomes" id="UP000076715">
    <property type="component" value="Unassembled WGS sequence"/>
</dbReference>
<dbReference type="AlphaFoldDB" id="A0A163C063"/>
<dbReference type="STRING" id="1642818.AWE51_00395"/>
<dbReference type="OrthoDB" id="1164702at2"/>
<protein>
    <recommendedName>
        <fullName evidence="3">Haem-binding domain-containing protein</fullName>
    </recommendedName>
</protein>
<dbReference type="InterPro" id="IPR036909">
    <property type="entry name" value="Cyt_c-like_dom_sf"/>
</dbReference>
<dbReference type="EMBL" id="LQRT01000002">
    <property type="protein sequence ID" value="KZS41937.1"/>
    <property type="molecule type" value="Genomic_DNA"/>
</dbReference>
<evidence type="ECO:0000313" key="1">
    <source>
        <dbReference type="EMBL" id="KZS41937.1"/>
    </source>
</evidence>
<comment type="caution">
    <text evidence="1">The sequence shown here is derived from an EMBL/GenBank/DDBJ whole genome shotgun (WGS) entry which is preliminary data.</text>
</comment>
<evidence type="ECO:0008006" key="3">
    <source>
        <dbReference type="Google" id="ProtNLM"/>
    </source>
</evidence>
<gene>
    <name evidence="1" type="ORF">AWE51_00395</name>
</gene>
<organism evidence="1 2">
    <name type="scientific">Aquimarina aggregata</name>
    <dbReference type="NCBI Taxonomy" id="1642818"/>
    <lineage>
        <taxon>Bacteria</taxon>
        <taxon>Pseudomonadati</taxon>
        <taxon>Bacteroidota</taxon>
        <taxon>Flavobacteriia</taxon>
        <taxon>Flavobacteriales</taxon>
        <taxon>Flavobacteriaceae</taxon>
        <taxon>Aquimarina</taxon>
    </lineage>
</organism>
<sequence length="115" mass="13236">MAVLLKFIVALSLYHNTGFTTSQVSNVGYASMSSTEINVADSIRIKSFQILENKCNVCHAKRNRRRLFTLENMNSLADDVYKQVFVKKRMPKGKKIKLTSEEYQNLLNWITSTKK</sequence>
<evidence type="ECO:0000313" key="2">
    <source>
        <dbReference type="Proteomes" id="UP000076715"/>
    </source>
</evidence>
<dbReference type="SUPFAM" id="SSF46626">
    <property type="entry name" value="Cytochrome c"/>
    <property type="match status" value="1"/>
</dbReference>
<accession>A0A163C063</accession>